<dbReference type="EMBL" id="CP071090">
    <property type="protein sequence ID" value="QSQ23740.1"/>
    <property type="molecule type" value="Genomic_DNA"/>
</dbReference>
<comment type="cofactor">
    <cofactor evidence="6">
        <name>Zn(2+)</name>
        <dbReference type="ChEBI" id="CHEBI:29105"/>
    </cofactor>
    <text evidence="6">Binds 1 zinc ion per subunit.</text>
</comment>
<evidence type="ECO:0000256" key="3">
    <source>
        <dbReference type="ARBA" id="ARBA00022801"/>
    </source>
</evidence>
<gene>
    <name evidence="8" type="ORF">JY651_01770</name>
</gene>
<feature type="domain" description="Peptidase M48" evidence="7">
    <location>
        <begin position="8"/>
        <end position="44"/>
    </location>
</feature>
<proteinExistence type="inferred from homology"/>
<evidence type="ECO:0000313" key="8">
    <source>
        <dbReference type="EMBL" id="QSQ23740.1"/>
    </source>
</evidence>
<dbReference type="InterPro" id="IPR052173">
    <property type="entry name" value="Beta-lactam_resp_regulator"/>
</dbReference>
<dbReference type="InterPro" id="IPR001915">
    <property type="entry name" value="Peptidase_M48"/>
</dbReference>
<dbReference type="Pfam" id="PF01435">
    <property type="entry name" value="Peptidase_M48"/>
    <property type="match status" value="1"/>
</dbReference>
<dbReference type="PANTHER" id="PTHR34978:SF3">
    <property type="entry name" value="SLR0241 PROTEIN"/>
    <property type="match status" value="1"/>
</dbReference>
<reference evidence="8 9" key="1">
    <citation type="submission" date="2021-02" db="EMBL/GenBank/DDBJ databases">
        <title>De Novo genome assembly of isolated myxobacteria.</title>
        <authorList>
            <person name="Stevens D.C."/>
        </authorList>
    </citation>
    <scope>NUCLEOTIDE SEQUENCE [LARGE SCALE GENOMIC DNA]</scope>
    <source>
        <strain evidence="9">SCPEA02</strain>
    </source>
</reference>
<evidence type="ECO:0000259" key="7">
    <source>
        <dbReference type="Pfam" id="PF01435"/>
    </source>
</evidence>
<evidence type="ECO:0000313" key="9">
    <source>
        <dbReference type="Proteomes" id="UP000662747"/>
    </source>
</evidence>
<comment type="similarity">
    <text evidence="6">Belongs to the peptidase M48 family.</text>
</comment>
<organism evidence="8 9">
    <name type="scientific">Pyxidicoccus parkwayensis</name>
    <dbReference type="NCBI Taxonomy" id="2813578"/>
    <lineage>
        <taxon>Bacteria</taxon>
        <taxon>Pseudomonadati</taxon>
        <taxon>Myxococcota</taxon>
        <taxon>Myxococcia</taxon>
        <taxon>Myxococcales</taxon>
        <taxon>Cystobacterineae</taxon>
        <taxon>Myxococcaceae</taxon>
        <taxon>Pyxidicoccus</taxon>
    </lineage>
</organism>
<keyword evidence="5 6" id="KW-0482">Metalloprotease</keyword>
<keyword evidence="9" id="KW-1185">Reference proteome</keyword>
<keyword evidence="3 6" id="KW-0378">Hydrolase</keyword>
<keyword evidence="2" id="KW-0479">Metal-binding</keyword>
<evidence type="ECO:0000256" key="5">
    <source>
        <dbReference type="ARBA" id="ARBA00023049"/>
    </source>
</evidence>
<keyword evidence="4 6" id="KW-0862">Zinc</keyword>
<dbReference type="Proteomes" id="UP000662747">
    <property type="component" value="Chromosome"/>
</dbReference>
<evidence type="ECO:0000256" key="2">
    <source>
        <dbReference type="ARBA" id="ARBA00022723"/>
    </source>
</evidence>
<evidence type="ECO:0000256" key="4">
    <source>
        <dbReference type="ARBA" id="ARBA00022833"/>
    </source>
</evidence>
<evidence type="ECO:0000256" key="1">
    <source>
        <dbReference type="ARBA" id="ARBA00022670"/>
    </source>
</evidence>
<dbReference type="PANTHER" id="PTHR34978">
    <property type="entry name" value="POSSIBLE SENSOR-TRANSDUCER PROTEIN BLAR"/>
    <property type="match status" value="1"/>
</dbReference>
<name>A0ABX7P1G9_9BACT</name>
<protein>
    <recommendedName>
        <fullName evidence="7">Peptidase M48 domain-containing protein</fullName>
    </recommendedName>
</protein>
<accession>A0ABX7P1G9</accession>
<dbReference type="Gene3D" id="3.30.2010.10">
    <property type="entry name" value="Metalloproteases ('zincins'), catalytic domain"/>
    <property type="match status" value="1"/>
</dbReference>
<keyword evidence="1 6" id="KW-0645">Protease</keyword>
<sequence length="171" mass="18261">MTVGVLRPRVLIHDDLIESLDAPALRAVRAHEEAHARARDPLRIWLAQFATDMQWPIPGAACRLYAWRNALEVARDDDARRCGIDGVDLVAALVAAARLSSGGPEGMAATAVGNGSFLRERIARLLSPIPPPPPVNGWWSKLAVLGFLLACGGAGLVWGDAVIPLLPGVLR</sequence>
<evidence type="ECO:0000256" key="6">
    <source>
        <dbReference type="RuleBase" id="RU003983"/>
    </source>
</evidence>